<evidence type="ECO:0000256" key="2">
    <source>
        <dbReference type="ARBA" id="ARBA00010790"/>
    </source>
</evidence>
<dbReference type="InterPro" id="IPR000172">
    <property type="entry name" value="GMC_OxRdtase_N"/>
</dbReference>
<dbReference type="SUPFAM" id="SSF51905">
    <property type="entry name" value="FAD/NAD(P)-binding domain"/>
    <property type="match status" value="1"/>
</dbReference>
<keyword evidence="10" id="KW-1185">Reference proteome</keyword>
<dbReference type="PROSITE" id="PS00623">
    <property type="entry name" value="GMC_OXRED_1"/>
    <property type="match status" value="1"/>
</dbReference>
<feature type="domain" description="Glucose-methanol-choline oxidoreductase N-terminal" evidence="8">
    <location>
        <begin position="244"/>
        <end position="258"/>
    </location>
</feature>
<dbReference type="Proteomes" id="UP000253303">
    <property type="component" value="Unassembled WGS sequence"/>
</dbReference>
<evidence type="ECO:0000259" key="7">
    <source>
        <dbReference type="PROSITE" id="PS00623"/>
    </source>
</evidence>
<feature type="binding site" evidence="5">
    <location>
        <position position="429"/>
    </location>
    <ligand>
        <name>substrate</name>
    </ligand>
</feature>
<organism evidence="9 10">
    <name type="scientific">Spongiactinospora rosea</name>
    <dbReference type="NCBI Taxonomy" id="2248750"/>
    <lineage>
        <taxon>Bacteria</taxon>
        <taxon>Bacillati</taxon>
        <taxon>Actinomycetota</taxon>
        <taxon>Actinomycetes</taxon>
        <taxon>Streptosporangiales</taxon>
        <taxon>Streptosporangiaceae</taxon>
        <taxon>Spongiactinospora</taxon>
    </lineage>
</organism>
<comment type="cofactor">
    <cofactor evidence="1 5">
        <name>FAD</name>
        <dbReference type="ChEBI" id="CHEBI:57692"/>
    </cofactor>
</comment>
<evidence type="ECO:0000313" key="9">
    <source>
        <dbReference type="EMBL" id="RBQ20774.1"/>
    </source>
</evidence>
<dbReference type="PANTHER" id="PTHR11552">
    <property type="entry name" value="GLUCOSE-METHANOL-CHOLINE GMC OXIDOREDUCTASE"/>
    <property type="match status" value="1"/>
</dbReference>
<feature type="binding site" evidence="5">
    <location>
        <position position="81"/>
    </location>
    <ligand>
        <name>FAD</name>
        <dbReference type="ChEBI" id="CHEBI:57692"/>
    </ligand>
</feature>
<dbReference type="PIRSF" id="PIRSF000137">
    <property type="entry name" value="Alcohol_oxidase"/>
    <property type="match status" value="1"/>
</dbReference>
<dbReference type="Pfam" id="PF00732">
    <property type="entry name" value="GMC_oxred_N"/>
    <property type="match status" value="1"/>
</dbReference>
<proteinExistence type="inferred from homology"/>
<evidence type="ECO:0000256" key="5">
    <source>
        <dbReference type="PIRSR" id="PIRSR000137-2"/>
    </source>
</evidence>
<evidence type="ECO:0000313" key="10">
    <source>
        <dbReference type="Proteomes" id="UP000253303"/>
    </source>
</evidence>
<keyword evidence="4 5" id="KW-0274">FAD</keyword>
<dbReference type="PROSITE" id="PS00624">
    <property type="entry name" value="GMC_OXRED_2"/>
    <property type="match status" value="1"/>
</dbReference>
<name>A0A366M597_9ACTN</name>
<comment type="similarity">
    <text evidence="2 6">Belongs to the GMC oxidoreductase family.</text>
</comment>
<dbReference type="InterPro" id="IPR007867">
    <property type="entry name" value="GMC_OxRtase_C"/>
</dbReference>
<accession>A0A366M597</accession>
<dbReference type="Gene3D" id="3.50.50.60">
    <property type="entry name" value="FAD/NAD(P)-binding domain"/>
    <property type="match status" value="1"/>
</dbReference>
<dbReference type="OrthoDB" id="9785276at2"/>
<feature type="domain" description="Glucose-methanol-choline oxidoreductase N-terminal" evidence="7">
    <location>
        <begin position="79"/>
        <end position="102"/>
    </location>
</feature>
<protein>
    <recommendedName>
        <fullName evidence="7 8">Glucose-methanol-choline oxidoreductase N-terminal domain-containing protein</fullName>
    </recommendedName>
</protein>
<sequence>MDTFDVVVVGAGSAGAAVAGRLAGDGMRVLLLEAGGPDTDPDIRDPGGVFRLWGGPDDYNYFTAPQRHLGGRRLHWPRGKVLGGSSSLNGMIFVRGAAADFDGWGPGWSYAEVLPYFKRLEDFDRGADDYRGAGGPVRVISDYTPHPVNAAIVAAAVEQGIPFNPDCNGERADGAGFCQLTIKDGHRHSTATAYLGERPTLEIRTGARARRLLLRGRRCVGVEYTKDGTPHRVGAEHQVVVSAGTLESPRLLMLSGLGDPAALRQHDIPVVEKLPEVGRNLHDHALVPVIVAARRPVPPALPGLQAMHSQLFWRSRPGLPAPDVQPLFFHIPLYDGEMTGPADAFTLMAGIVRPESRGHLALTSADPDAPLHIDPAYLSAAADRACMRAAVELCRELVRADALKEWAGGELHPGDRDVSDHIARTLVTYHHQAGTCAMGSVVDHRLRVHGIEGLRVADVSIMPTVTSGNTNAPAIMIGERCADLVREDL</sequence>
<dbReference type="InterPro" id="IPR036188">
    <property type="entry name" value="FAD/NAD-bd_sf"/>
</dbReference>
<dbReference type="GO" id="GO:0050660">
    <property type="term" value="F:flavin adenine dinucleotide binding"/>
    <property type="evidence" value="ECO:0007669"/>
    <property type="project" value="InterPro"/>
</dbReference>
<evidence type="ECO:0000256" key="6">
    <source>
        <dbReference type="RuleBase" id="RU003968"/>
    </source>
</evidence>
<dbReference type="Pfam" id="PF05199">
    <property type="entry name" value="GMC_oxred_C"/>
    <property type="match status" value="1"/>
</dbReference>
<keyword evidence="3 6" id="KW-0285">Flavoprotein</keyword>
<dbReference type="RefSeq" id="WP_113979731.1">
    <property type="nucleotide sequence ID" value="NZ_QMEY01000002.1"/>
</dbReference>
<evidence type="ECO:0000259" key="8">
    <source>
        <dbReference type="PROSITE" id="PS00624"/>
    </source>
</evidence>
<dbReference type="InterPro" id="IPR012132">
    <property type="entry name" value="GMC_OxRdtase"/>
</dbReference>
<dbReference type="PANTHER" id="PTHR11552:SF147">
    <property type="entry name" value="CHOLINE DEHYDROGENASE, MITOCHONDRIAL"/>
    <property type="match status" value="1"/>
</dbReference>
<dbReference type="SUPFAM" id="SSF54373">
    <property type="entry name" value="FAD-linked reductases, C-terminal domain"/>
    <property type="match status" value="1"/>
</dbReference>
<dbReference type="GO" id="GO:0016614">
    <property type="term" value="F:oxidoreductase activity, acting on CH-OH group of donors"/>
    <property type="evidence" value="ECO:0007669"/>
    <property type="project" value="InterPro"/>
</dbReference>
<evidence type="ECO:0000256" key="4">
    <source>
        <dbReference type="ARBA" id="ARBA00022827"/>
    </source>
</evidence>
<evidence type="ECO:0000256" key="1">
    <source>
        <dbReference type="ARBA" id="ARBA00001974"/>
    </source>
</evidence>
<dbReference type="Gene3D" id="3.30.560.10">
    <property type="entry name" value="Glucose Oxidase, domain 3"/>
    <property type="match status" value="1"/>
</dbReference>
<dbReference type="AlphaFoldDB" id="A0A366M597"/>
<dbReference type="EMBL" id="QMEY01000002">
    <property type="protein sequence ID" value="RBQ20774.1"/>
    <property type="molecule type" value="Genomic_DNA"/>
</dbReference>
<evidence type="ECO:0000256" key="3">
    <source>
        <dbReference type="ARBA" id="ARBA00022630"/>
    </source>
</evidence>
<comment type="caution">
    <text evidence="9">The sequence shown here is derived from an EMBL/GenBank/DDBJ whole genome shotgun (WGS) entry which is preliminary data.</text>
</comment>
<reference evidence="9 10" key="1">
    <citation type="submission" date="2018-06" db="EMBL/GenBank/DDBJ databases">
        <title>Sphaerisporangium craniellae sp. nov., isolated from a marine sponge in the South China Sea.</title>
        <authorList>
            <person name="Li L."/>
        </authorList>
    </citation>
    <scope>NUCLEOTIDE SEQUENCE [LARGE SCALE GENOMIC DNA]</scope>
    <source>
        <strain evidence="9 10">LHW63015</strain>
    </source>
</reference>
<gene>
    <name evidence="9" type="ORF">DP939_06765</name>
</gene>